<feature type="domain" description="Putative 5'-nucleotidase C-terminal" evidence="2">
    <location>
        <begin position="426"/>
        <end position="619"/>
    </location>
</feature>
<dbReference type="STRING" id="1051891.A0A0C3Q2H0"/>
<dbReference type="PANTHER" id="PTHR11575:SF22">
    <property type="entry name" value="ADL392WP"/>
    <property type="match status" value="1"/>
</dbReference>
<dbReference type="Proteomes" id="UP000054248">
    <property type="component" value="Unassembled WGS sequence"/>
</dbReference>
<accession>A0A0C3Q2H0</accession>
<feature type="region of interest" description="Disordered" evidence="1">
    <location>
        <begin position="171"/>
        <end position="202"/>
    </location>
</feature>
<sequence>MDVLFYVAWAILKVNEAEPLQCDSMLSLYLHSGSVTARMWQTDKLLKLEHELKSTVIHEDLIKRREVHVQELKTWLLTCKDVNVVALTLFWVYLSETVLGLAGQTRPKIELQDVNFVHTADIHSWYRGHQKTDDVSRSWNANIGDIASFVHHMKEKAERQYQDLFFVNSEMTPTEGASPTRKPPREESHNITSRPPDSEKSNYLASNVNITDESGEDVPLAERYRNWTTRGGKGGKVAALGVSLENSKTENAKVKIQPIEKMVKEEWFDKKFLGSNPDIFLLVGHMSIRDEDRKWGTIHAAIRERHPKTPIFIFGGHTHRRDCRMNFDTAGRSIGIESGRYLETIGWVSAALTESSKPSEFVRRYLDPSKDTFLRHSGVDKKSFDTQSGKEVMRRFNELAKERGLDELYGRAPQTYNWDHEKYTKDAKNHVLNFYMNEVFPAVVTKNVGTEEPNPYFLLLNNGFMRGPVYNGEFTKDYKFVNTPYKQQFSFIRLSRLISERVLEMIDHLQAKADEAVNEFGGAYGNSVGGTVLGADEREETPLTLCRYVRHEIIGRLTATSPGYTTNDLGPGDDTIHSSPGLEIQFPPTYVHSRSPTVEKLGKYDFVDLVILHRLQDRVHDPVKAAIKMHNEFCEGQWRLCKHVATVNIGDWKQYGTMDSSDAIMEYARKDWRSRISPDALKDRC</sequence>
<keyword evidence="4" id="KW-1185">Reference proteome</keyword>
<dbReference type="GO" id="GO:0016787">
    <property type="term" value="F:hydrolase activity"/>
    <property type="evidence" value="ECO:0007669"/>
    <property type="project" value="InterPro"/>
</dbReference>
<dbReference type="EMBL" id="KN823519">
    <property type="protein sequence ID" value="KIO16609.1"/>
    <property type="molecule type" value="Genomic_DNA"/>
</dbReference>
<dbReference type="SUPFAM" id="SSF56300">
    <property type="entry name" value="Metallo-dependent phosphatases"/>
    <property type="match status" value="1"/>
</dbReference>
<evidence type="ECO:0000259" key="2">
    <source>
        <dbReference type="Pfam" id="PF21953"/>
    </source>
</evidence>
<name>A0A0C3Q2H0_9AGAM</name>
<dbReference type="HOGENOM" id="CLU_019028_1_0_1"/>
<dbReference type="SUPFAM" id="SSF55816">
    <property type="entry name" value="5'-nucleotidase (syn. UDP-sugar hydrolase), C-terminal domain"/>
    <property type="match status" value="1"/>
</dbReference>
<dbReference type="InterPro" id="IPR029052">
    <property type="entry name" value="Metallo-depent_PP-like"/>
</dbReference>
<dbReference type="InterPro" id="IPR006179">
    <property type="entry name" value="5_nucleotidase/apyrase"/>
</dbReference>
<dbReference type="Gene3D" id="3.90.780.10">
    <property type="entry name" value="5'-Nucleotidase, C-terminal domain"/>
    <property type="match status" value="1"/>
</dbReference>
<dbReference type="AlphaFoldDB" id="A0A0C3Q2H0"/>
<dbReference type="InterPro" id="IPR053828">
    <property type="entry name" value="Nucleosidase_C"/>
</dbReference>
<gene>
    <name evidence="3" type="ORF">M407DRAFT_33736</name>
</gene>
<feature type="compositionally biased region" description="Polar residues" evidence="1">
    <location>
        <begin position="190"/>
        <end position="202"/>
    </location>
</feature>
<dbReference type="InterPro" id="IPR036907">
    <property type="entry name" value="5'-Nucleotdase_C_sf"/>
</dbReference>
<evidence type="ECO:0000313" key="4">
    <source>
        <dbReference type="Proteomes" id="UP000054248"/>
    </source>
</evidence>
<dbReference type="Pfam" id="PF21953">
    <property type="entry name" value="NadN_nucleosid_C"/>
    <property type="match status" value="1"/>
</dbReference>
<dbReference type="Gene3D" id="3.60.21.10">
    <property type="match status" value="2"/>
</dbReference>
<protein>
    <recommendedName>
        <fullName evidence="2">Putative 5'-nucleotidase C-terminal domain-containing protein</fullName>
    </recommendedName>
</protein>
<dbReference type="GO" id="GO:0005829">
    <property type="term" value="C:cytosol"/>
    <property type="evidence" value="ECO:0007669"/>
    <property type="project" value="TreeGrafter"/>
</dbReference>
<reference evidence="4" key="2">
    <citation type="submission" date="2015-01" db="EMBL/GenBank/DDBJ databases">
        <title>Evolutionary Origins and Diversification of the Mycorrhizal Mutualists.</title>
        <authorList>
            <consortium name="DOE Joint Genome Institute"/>
            <consortium name="Mycorrhizal Genomics Consortium"/>
            <person name="Kohler A."/>
            <person name="Kuo A."/>
            <person name="Nagy L.G."/>
            <person name="Floudas D."/>
            <person name="Copeland A."/>
            <person name="Barry K.W."/>
            <person name="Cichocki N."/>
            <person name="Veneault-Fourrey C."/>
            <person name="LaButti K."/>
            <person name="Lindquist E.A."/>
            <person name="Lipzen A."/>
            <person name="Lundell T."/>
            <person name="Morin E."/>
            <person name="Murat C."/>
            <person name="Riley R."/>
            <person name="Ohm R."/>
            <person name="Sun H."/>
            <person name="Tunlid A."/>
            <person name="Henrissat B."/>
            <person name="Grigoriev I.V."/>
            <person name="Hibbett D.S."/>
            <person name="Martin F."/>
        </authorList>
    </citation>
    <scope>NUCLEOTIDE SEQUENCE [LARGE SCALE GENOMIC DNA]</scope>
    <source>
        <strain evidence="4">MUT 4182</strain>
    </source>
</reference>
<dbReference type="PANTHER" id="PTHR11575">
    <property type="entry name" value="5'-NUCLEOTIDASE-RELATED"/>
    <property type="match status" value="1"/>
</dbReference>
<dbReference type="OrthoDB" id="7722975at2759"/>
<dbReference type="GO" id="GO:0009166">
    <property type="term" value="P:nucleotide catabolic process"/>
    <property type="evidence" value="ECO:0007669"/>
    <property type="project" value="InterPro"/>
</dbReference>
<proteinExistence type="predicted"/>
<evidence type="ECO:0000256" key="1">
    <source>
        <dbReference type="SAM" id="MobiDB-lite"/>
    </source>
</evidence>
<organism evidence="3 4">
    <name type="scientific">Tulasnella calospora MUT 4182</name>
    <dbReference type="NCBI Taxonomy" id="1051891"/>
    <lineage>
        <taxon>Eukaryota</taxon>
        <taxon>Fungi</taxon>
        <taxon>Dikarya</taxon>
        <taxon>Basidiomycota</taxon>
        <taxon>Agaricomycotina</taxon>
        <taxon>Agaricomycetes</taxon>
        <taxon>Cantharellales</taxon>
        <taxon>Tulasnellaceae</taxon>
        <taxon>Tulasnella</taxon>
    </lineage>
</organism>
<reference evidence="3 4" key="1">
    <citation type="submission" date="2014-04" db="EMBL/GenBank/DDBJ databases">
        <authorList>
            <consortium name="DOE Joint Genome Institute"/>
            <person name="Kuo A."/>
            <person name="Girlanda M."/>
            <person name="Perotto S."/>
            <person name="Kohler A."/>
            <person name="Nagy L.G."/>
            <person name="Floudas D."/>
            <person name="Copeland A."/>
            <person name="Barry K.W."/>
            <person name="Cichocki N."/>
            <person name="Veneault-Fourrey C."/>
            <person name="LaButti K."/>
            <person name="Lindquist E.A."/>
            <person name="Lipzen A."/>
            <person name="Lundell T."/>
            <person name="Morin E."/>
            <person name="Murat C."/>
            <person name="Sun H."/>
            <person name="Tunlid A."/>
            <person name="Henrissat B."/>
            <person name="Grigoriev I.V."/>
            <person name="Hibbett D.S."/>
            <person name="Martin F."/>
            <person name="Nordberg H.P."/>
            <person name="Cantor M.N."/>
            <person name="Hua S.X."/>
        </authorList>
    </citation>
    <scope>NUCLEOTIDE SEQUENCE [LARGE SCALE GENOMIC DNA]</scope>
    <source>
        <strain evidence="3 4">MUT 4182</strain>
    </source>
</reference>
<evidence type="ECO:0000313" key="3">
    <source>
        <dbReference type="EMBL" id="KIO16609.1"/>
    </source>
</evidence>